<gene>
    <name evidence="2" type="ORF">BXU00_01800</name>
</gene>
<comment type="caution">
    <text evidence="2">The sequence shown here is derived from an EMBL/GenBank/DDBJ whole genome shotgun (WGS) entry which is preliminary data.</text>
</comment>
<dbReference type="InterPro" id="IPR035985">
    <property type="entry name" value="Ubiquitin-activating_enz"/>
</dbReference>
<sequence>MDKARFFPQIKFFGEKLSDEISKKEVLVVGIGGIGSWIVEMLARMGVKKIGVLDYDRVEIHNLTRQNYREKDVGSLKVDTSEERVREINSKVMVEKFNEIKLEYFKKFDLFFDCVDNIDTKYLLNEISVYIGKPYIFGTISGNRGFFGYIDPKYFCFYDIYHGKRDCVSCRDEGIDVSSVFFISSLMVKLFIRSIFDPSPRVYHFNLSEFSIEEVKVKRKDCRICMRRDFEYSRDGSV</sequence>
<feature type="domain" description="THIF-type NAD/FAD binding fold" evidence="1">
    <location>
        <begin position="9"/>
        <end position="222"/>
    </location>
</feature>
<proteinExistence type="predicted"/>
<accession>A0A397WPQ0</accession>
<dbReference type="GO" id="GO:0061503">
    <property type="term" value="F:tRNA threonylcarbamoyladenosine dehydratase"/>
    <property type="evidence" value="ECO:0007669"/>
    <property type="project" value="TreeGrafter"/>
</dbReference>
<evidence type="ECO:0000313" key="3">
    <source>
        <dbReference type="Proteomes" id="UP000266622"/>
    </source>
</evidence>
<evidence type="ECO:0000313" key="2">
    <source>
        <dbReference type="EMBL" id="RIB35479.1"/>
    </source>
</evidence>
<dbReference type="GO" id="GO:0008641">
    <property type="term" value="F:ubiquitin-like modifier activating enzyme activity"/>
    <property type="evidence" value="ECO:0007669"/>
    <property type="project" value="InterPro"/>
</dbReference>
<organism evidence="2 3">
    <name type="scientific">Candidatus Nanoclepta minutus</name>
    <dbReference type="NCBI Taxonomy" id="1940235"/>
    <lineage>
        <taxon>Archaea</taxon>
        <taxon>Nanobdellota</taxon>
        <taxon>Candidatus Nanoclepta</taxon>
    </lineage>
</organism>
<dbReference type="GO" id="GO:0061504">
    <property type="term" value="P:cyclic threonylcarbamoyladenosine biosynthetic process"/>
    <property type="evidence" value="ECO:0007669"/>
    <property type="project" value="TreeGrafter"/>
</dbReference>
<name>A0A397WPQ0_9ARCH</name>
<evidence type="ECO:0000259" key="1">
    <source>
        <dbReference type="Pfam" id="PF00899"/>
    </source>
</evidence>
<dbReference type="EMBL" id="MWMI01000002">
    <property type="protein sequence ID" value="RIB35479.1"/>
    <property type="molecule type" value="Genomic_DNA"/>
</dbReference>
<dbReference type="SUPFAM" id="SSF69572">
    <property type="entry name" value="Activating enzymes of the ubiquitin-like proteins"/>
    <property type="match status" value="1"/>
</dbReference>
<reference evidence="2 3" key="1">
    <citation type="journal article" date="2018" name="Syst. Appl. Microbiol.">
        <title>A new symbiotic nanoarchaeote (Candidatus Nanoclepta minutus) and its host (Zestosphaera tikiterensis gen. nov., sp. nov.) from a New Zealand hot spring.</title>
        <authorList>
            <person name="St John E."/>
            <person name="Liu Y."/>
            <person name="Podar M."/>
            <person name="Stott M.B."/>
            <person name="Meneghin J."/>
            <person name="Chen Z."/>
            <person name="Lagutin K."/>
            <person name="Mitchell K."/>
            <person name="Reysenbach A.L."/>
        </authorList>
    </citation>
    <scope>NUCLEOTIDE SEQUENCE [LARGE SCALE GENOMIC DNA]</scope>
    <source>
        <strain evidence="2">NZ3</strain>
    </source>
</reference>
<dbReference type="InterPro" id="IPR045886">
    <property type="entry name" value="ThiF/MoeB/HesA"/>
</dbReference>
<dbReference type="AlphaFoldDB" id="A0A397WPQ0"/>
<dbReference type="Pfam" id="PF00899">
    <property type="entry name" value="ThiF"/>
    <property type="match status" value="1"/>
</dbReference>
<dbReference type="InterPro" id="IPR000594">
    <property type="entry name" value="ThiF_NAD_FAD-bd"/>
</dbReference>
<dbReference type="PANTHER" id="PTHR43267:SF1">
    <property type="entry name" value="TRNA THREONYLCARBAMOYLADENOSINE DEHYDRATASE"/>
    <property type="match status" value="1"/>
</dbReference>
<protein>
    <recommendedName>
        <fullName evidence="1">THIF-type NAD/FAD binding fold domain-containing protein</fullName>
    </recommendedName>
</protein>
<dbReference type="Gene3D" id="3.40.50.720">
    <property type="entry name" value="NAD(P)-binding Rossmann-like Domain"/>
    <property type="match status" value="1"/>
</dbReference>
<dbReference type="PANTHER" id="PTHR43267">
    <property type="entry name" value="TRNA THREONYLCARBAMOYLADENOSINE DEHYDRATASE"/>
    <property type="match status" value="1"/>
</dbReference>
<dbReference type="Proteomes" id="UP000266622">
    <property type="component" value="Unassembled WGS sequence"/>
</dbReference>